<dbReference type="InterPro" id="IPR005131">
    <property type="entry name" value="Ser_deHydtase_bsu"/>
</dbReference>
<dbReference type="PROSITE" id="PS51671">
    <property type="entry name" value="ACT"/>
    <property type="match status" value="1"/>
</dbReference>
<keyword evidence="9 11" id="KW-0456">Lyase</keyword>
<dbReference type="InterPro" id="IPR002912">
    <property type="entry name" value="ACT_dom"/>
</dbReference>
<comment type="catalytic activity">
    <reaction evidence="10 11 12">
        <text>L-serine = pyruvate + NH4(+)</text>
        <dbReference type="Rhea" id="RHEA:19169"/>
        <dbReference type="ChEBI" id="CHEBI:15361"/>
        <dbReference type="ChEBI" id="CHEBI:28938"/>
        <dbReference type="ChEBI" id="CHEBI:33384"/>
        <dbReference type="EC" id="4.3.1.17"/>
    </reaction>
</comment>
<dbReference type="Gene3D" id="3.30.70.260">
    <property type="match status" value="1"/>
</dbReference>
<dbReference type="PANTHER" id="PTHR30182:SF12">
    <property type="entry name" value="L-SERINE DEHYDRATASE, BETA CHAIN-RELATED"/>
    <property type="match status" value="1"/>
</dbReference>
<dbReference type="InterPro" id="IPR029009">
    <property type="entry name" value="ASB_dom_sf"/>
</dbReference>
<dbReference type="EMBL" id="VIRV01000003">
    <property type="protein sequence ID" value="MBY0758209.1"/>
    <property type="molecule type" value="Genomic_DNA"/>
</dbReference>
<dbReference type="SUPFAM" id="SSF55021">
    <property type="entry name" value="ACT-like"/>
    <property type="match status" value="1"/>
</dbReference>
<keyword evidence="4 11" id="KW-0312">Gluconeogenesis</keyword>
<evidence type="ECO:0000256" key="1">
    <source>
        <dbReference type="ARBA" id="ARBA00001966"/>
    </source>
</evidence>
<dbReference type="Proteomes" id="UP000779049">
    <property type="component" value="Unassembled WGS sequence"/>
</dbReference>
<dbReference type="PANTHER" id="PTHR30182">
    <property type="entry name" value="L-SERINE DEHYDRATASE"/>
    <property type="match status" value="1"/>
</dbReference>
<keyword evidence="15" id="KW-1185">Reference proteome</keyword>
<evidence type="ECO:0000256" key="4">
    <source>
        <dbReference type="ARBA" id="ARBA00022432"/>
    </source>
</evidence>
<keyword evidence="6 11" id="KW-0479">Metal-binding</keyword>
<dbReference type="CDD" id="cd04903">
    <property type="entry name" value="ACT_LSD"/>
    <property type="match status" value="1"/>
</dbReference>
<evidence type="ECO:0000256" key="8">
    <source>
        <dbReference type="ARBA" id="ARBA00023014"/>
    </source>
</evidence>
<organism evidence="14 15">
    <name type="scientific">Sellimonas caecigallum</name>
    <dbReference type="NCBI Taxonomy" id="2592333"/>
    <lineage>
        <taxon>Bacteria</taxon>
        <taxon>Bacillati</taxon>
        <taxon>Bacillota</taxon>
        <taxon>Clostridia</taxon>
        <taxon>Lachnospirales</taxon>
        <taxon>Lachnospiraceae</taxon>
        <taxon>Sellimonas</taxon>
    </lineage>
</organism>
<comment type="caution">
    <text evidence="14">The sequence shown here is derived from an EMBL/GenBank/DDBJ whole genome shotgun (WGS) entry which is preliminary data.</text>
</comment>
<evidence type="ECO:0000256" key="9">
    <source>
        <dbReference type="ARBA" id="ARBA00023239"/>
    </source>
</evidence>
<comment type="pathway">
    <text evidence="2 11">Carbohydrate biosynthesis; gluconeogenesis.</text>
</comment>
<dbReference type="InterPro" id="IPR045865">
    <property type="entry name" value="ACT-like_dom_sf"/>
</dbReference>
<comment type="similarity">
    <text evidence="3 11 12">Belongs to the iron-sulfur dependent L-serine dehydratase family.</text>
</comment>
<dbReference type="GO" id="GO:0003941">
    <property type="term" value="F:L-serine ammonia-lyase activity"/>
    <property type="evidence" value="ECO:0007669"/>
    <property type="project" value="UniProtKB-EC"/>
</dbReference>
<dbReference type="SUPFAM" id="SSF143548">
    <property type="entry name" value="Serine metabolism enzymes domain"/>
    <property type="match status" value="1"/>
</dbReference>
<keyword evidence="7 11" id="KW-0408">Iron</keyword>
<evidence type="ECO:0000256" key="3">
    <source>
        <dbReference type="ARBA" id="ARBA00008636"/>
    </source>
</evidence>
<name>A0ABS7L5A5_9FIRM</name>
<dbReference type="RefSeq" id="WP_087201736.1">
    <property type="nucleotide sequence ID" value="NZ_CP173660.1"/>
</dbReference>
<evidence type="ECO:0000256" key="2">
    <source>
        <dbReference type="ARBA" id="ARBA00004742"/>
    </source>
</evidence>
<evidence type="ECO:0000256" key="12">
    <source>
        <dbReference type="RuleBase" id="RU366059"/>
    </source>
</evidence>
<dbReference type="Gene3D" id="3.30.1330.90">
    <property type="entry name" value="D-3-phosphoglycerate dehydrogenase, domain 3"/>
    <property type="match status" value="1"/>
</dbReference>
<evidence type="ECO:0000313" key="15">
    <source>
        <dbReference type="Proteomes" id="UP000779049"/>
    </source>
</evidence>
<proteinExistence type="inferred from homology"/>
<gene>
    <name evidence="14" type="primary">sdaAB</name>
    <name evidence="14" type="ORF">FLB61_03685</name>
</gene>
<keyword evidence="5 11" id="KW-0004">4Fe-4S</keyword>
<sequence length="222" mass="24571">MNFLSIFDVIGPNMIGPSSSHTAGACSMALLARKMCPEPVKKVVFTLYGSFSKTYHGHGTDRALLGGMLGFETDDARIRDAFDWAKKMGVEYEYVIDEKTVTDHPNTADMEITGVNGHHLSVRGESIGGGKIKIVRINGIDVEFTGEYSTLIVRQIDKPGVVAHITQCLSKNDVNIAFMRLFREDKGATAFTVVESDEKIPEEILDQIRENNNVQDLMLVQM</sequence>
<dbReference type="Pfam" id="PF01842">
    <property type="entry name" value="ACT"/>
    <property type="match status" value="1"/>
</dbReference>
<comment type="cofactor">
    <cofactor evidence="1 12">
        <name>[4Fe-4S] cluster</name>
        <dbReference type="ChEBI" id="CHEBI:49883"/>
    </cofactor>
</comment>
<feature type="domain" description="ACT" evidence="13">
    <location>
        <begin position="150"/>
        <end position="222"/>
    </location>
</feature>
<evidence type="ECO:0000256" key="11">
    <source>
        <dbReference type="PIRNR" id="PIRNR036692"/>
    </source>
</evidence>
<dbReference type="Pfam" id="PF03315">
    <property type="entry name" value="SDH_beta"/>
    <property type="match status" value="1"/>
</dbReference>
<evidence type="ECO:0000259" key="13">
    <source>
        <dbReference type="PROSITE" id="PS51671"/>
    </source>
</evidence>
<evidence type="ECO:0000256" key="7">
    <source>
        <dbReference type="ARBA" id="ARBA00023004"/>
    </source>
</evidence>
<dbReference type="InterPro" id="IPR051318">
    <property type="entry name" value="Fe-S_L-Ser"/>
</dbReference>
<evidence type="ECO:0000313" key="14">
    <source>
        <dbReference type="EMBL" id="MBY0758209.1"/>
    </source>
</evidence>
<keyword evidence="8 11" id="KW-0411">Iron-sulfur</keyword>
<evidence type="ECO:0000256" key="6">
    <source>
        <dbReference type="ARBA" id="ARBA00022723"/>
    </source>
</evidence>
<dbReference type="InterPro" id="IPR004643">
    <property type="entry name" value="Fe-S_L-Ser_bsu"/>
</dbReference>
<evidence type="ECO:0000256" key="10">
    <source>
        <dbReference type="ARBA" id="ARBA00049406"/>
    </source>
</evidence>
<evidence type="ECO:0000256" key="5">
    <source>
        <dbReference type="ARBA" id="ARBA00022485"/>
    </source>
</evidence>
<dbReference type="PIRSF" id="PIRSF036692">
    <property type="entry name" value="SDH_B"/>
    <property type="match status" value="1"/>
</dbReference>
<protein>
    <recommendedName>
        <fullName evidence="11">L-serine deaminase</fullName>
    </recommendedName>
</protein>
<dbReference type="NCBIfam" id="TIGR00719">
    <property type="entry name" value="sda_beta"/>
    <property type="match status" value="1"/>
</dbReference>
<accession>A0ABS7L5A5</accession>
<reference evidence="14 15" key="1">
    <citation type="journal article" date="2020" name="New Microbes New Infect">
        <title>Sellimonas caecigallum sp. nov., description and genome sequence of a new member of the Sellimonas genus isolated from the cecum of feral chicken.</title>
        <authorList>
            <person name="Wongkuna S."/>
            <person name="Ghimire S."/>
            <person name="Antony L."/>
            <person name="Chankhamhaengdecha S."/>
            <person name="Janvilisri T."/>
            <person name="Scaria J."/>
        </authorList>
    </citation>
    <scope>NUCLEOTIDE SEQUENCE [LARGE SCALE GENOMIC DNA]</scope>
    <source>
        <strain evidence="14 15">SW451</strain>
    </source>
</reference>